<name>A0A9D3ZMR3_9ROSI</name>
<dbReference type="PROSITE" id="PS50822">
    <property type="entry name" value="PIWI"/>
    <property type="match status" value="1"/>
</dbReference>
<keyword evidence="3" id="KW-1185">Reference proteome</keyword>
<dbReference type="EMBL" id="JAIQCV010000011">
    <property type="protein sequence ID" value="KAH1047809.1"/>
    <property type="molecule type" value="Genomic_DNA"/>
</dbReference>
<dbReference type="AlphaFoldDB" id="A0A9D3ZMR3"/>
<dbReference type="Pfam" id="PF02171">
    <property type="entry name" value="Piwi"/>
    <property type="match status" value="2"/>
</dbReference>
<sequence>MAKYGEGDKRWIVEERLNDWPEIAKYAGLVCAQAHHQELIQELFKTWKDPVRGTVSGGMIMELLISFRRATGHKPQCIIFYRDGVSEGQFYQVLLYELDAIRMCFFGAKLSASCYLCCSTKATPHKGTSRPAHYHVLWDENKFTANALQSLTNNLCYIFEEASIKEAQYVSFVLVAGGLGERLGYNGIKVALLAETTTGTCFLQLYIKSILAL</sequence>
<dbReference type="SUPFAM" id="SSF53098">
    <property type="entry name" value="Ribonuclease H-like"/>
    <property type="match status" value="1"/>
</dbReference>
<evidence type="ECO:0000313" key="2">
    <source>
        <dbReference type="EMBL" id="KAH1047809.1"/>
    </source>
</evidence>
<feature type="domain" description="Piwi" evidence="1">
    <location>
        <begin position="19"/>
        <end position="102"/>
    </location>
</feature>
<dbReference type="InterPro" id="IPR012337">
    <property type="entry name" value="RNaseH-like_sf"/>
</dbReference>
<dbReference type="InterPro" id="IPR036397">
    <property type="entry name" value="RNaseH_sf"/>
</dbReference>
<dbReference type="SUPFAM" id="SSF53448">
    <property type="entry name" value="Nucleotide-diphospho-sugar transferases"/>
    <property type="match status" value="1"/>
</dbReference>
<dbReference type="Gene3D" id="3.30.420.10">
    <property type="entry name" value="Ribonuclease H-like superfamily/Ribonuclease H"/>
    <property type="match status" value="2"/>
</dbReference>
<organism evidence="2 3">
    <name type="scientific">Gossypium stocksii</name>
    <dbReference type="NCBI Taxonomy" id="47602"/>
    <lineage>
        <taxon>Eukaryota</taxon>
        <taxon>Viridiplantae</taxon>
        <taxon>Streptophyta</taxon>
        <taxon>Embryophyta</taxon>
        <taxon>Tracheophyta</taxon>
        <taxon>Spermatophyta</taxon>
        <taxon>Magnoliopsida</taxon>
        <taxon>eudicotyledons</taxon>
        <taxon>Gunneridae</taxon>
        <taxon>Pentapetalae</taxon>
        <taxon>rosids</taxon>
        <taxon>malvids</taxon>
        <taxon>Malvales</taxon>
        <taxon>Malvaceae</taxon>
        <taxon>Malvoideae</taxon>
        <taxon>Gossypium</taxon>
    </lineage>
</organism>
<dbReference type="OrthoDB" id="10252740at2759"/>
<gene>
    <name evidence="2" type="ORF">J1N35_038593</name>
</gene>
<reference evidence="2 3" key="1">
    <citation type="journal article" date="2021" name="Plant Biotechnol. J.">
        <title>Multi-omics assisted identification of the key and species-specific regulatory components of drought-tolerant mechanisms in Gossypium stocksii.</title>
        <authorList>
            <person name="Yu D."/>
            <person name="Ke L."/>
            <person name="Zhang D."/>
            <person name="Wu Y."/>
            <person name="Sun Y."/>
            <person name="Mei J."/>
            <person name="Sun J."/>
            <person name="Sun Y."/>
        </authorList>
    </citation>
    <scope>NUCLEOTIDE SEQUENCE [LARGE SCALE GENOMIC DNA]</scope>
    <source>
        <strain evidence="3">cv. E1</strain>
        <tissue evidence="2">Leaf</tissue>
    </source>
</reference>
<dbReference type="Proteomes" id="UP000828251">
    <property type="component" value="Unassembled WGS sequence"/>
</dbReference>
<comment type="caution">
    <text evidence="2">The sequence shown here is derived from an EMBL/GenBank/DDBJ whole genome shotgun (WGS) entry which is preliminary data.</text>
</comment>
<proteinExistence type="predicted"/>
<accession>A0A9D3ZMR3</accession>
<evidence type="ECO:0000313" key="3">
    <source>
        <dbReference type="Proteomes" id="UP000828251"/>
    </source>
</evidence>
<dbReference type="PANTHER" id="PTHR22891">
    <property type="entry name" value="EUKARYOTIC TRANSLATION INITIATION FACTOR 2C"/>
    <property type="match status" value="1"/>
</dbReference>
<dbReference type="InterPro" id="IPR029044">
    <property type="entry name" value="Nucleotide-diphossugar_trans"/>
</dbReference>
<protein>
    <recommendedName>
        <fullName evidence="1">Piwi domain-containing protein</fullName>
    </recommendedName>
</protein>
<dbReference type="GO" id="GO:0003676">
    <property type="term" value="F:nucleic acid binding"/>
    <property type="evidence" value="ECO:0007669"/>
    <property type="project" value="InterPro"/>
</dbReference>
<dbReference type="SMART" id="SM00950">
    <property type="entry name" value="Piwi"/>
    <property type="match status" value="1"/>
</dbReference>
<dbReference type="InterPro" id="IPR003165">
    <property type="entry name" value="Piwi"/>
</dbReference>
<evidence type="ECO:0000259" key="1">
    <source>
        <dbReference type="PROSITE" id="PS50822"/>
    </source>
</evidence>